<evidence type="ECO:0000313" key="6">
    <source>
        <dbReference type="Proteomes" id="UP000316759"/>
    </source>
</evidence>
<evidence type="ECO:0000256" key="1">
    <source>
        <dbReference type="ARBA" id="ARBA00022723"/>
    </source>
</evidence>
<dbReference type="PROSITE" id="PS00018">
    <property type="entry name" value="EF_HAND_1"/>
    <property type="match status" value="3"/>
</dbReference>
<dbReference type="Pfam" id="PF13499">
    <property type="entry name" value="EF-hand_7"/>
    <property type="match status" value="2"/>
</dbReference>
<keyword evidence="2" id="KW-0677">Repeat</keyword>
<dbReference type="PANTHER" id="PTHR45942">
    <property type="entry name" value="PROTEIN PHOSPATASE 3 REGULATORY SUBUNIT B ALPHA ISOFORM TYPE 1"/>
    <property type="match status" value="1"/>
</dbReference>
<dbReference type="InterPro" id="IPR018247">
    <property type="entry name" value="EF_Hand_1_Ca_BS"/>
</dbReference>
<dbReference type="InterPro" id="IPR011992">
    <property type="entry name" value="EF-hand-dom_pair"/>
</dbReference>
<accession>A0A504YVZ9</accession>
<dbReference type="AlphaFoldDB" id="A0A504YVZ9"/>
<dbReference type="SMART" id="SM00054">
    <property type="entry name" value="EFh"/>
    <property type="match status" value="4"/>
</dbReference>
<keyword evidence="1" id="KW-0479">Metal-binding</keyword>
<proteinExistence type="predicted"/>
<evidence type="ECO:0000259" key="4">
    <source>
        <dbReference type="PROSITE" id="PS50222"/>
    </source>
</evidence>
<dbReference type="PROSITE" id="PS50222">
    <property type="entry name" value="EF_HAND_2"/>
    <property type="match status" value="3"/>
</dbReference>
<name>A0A504YVZ9_FASGI</name>
<protein>
    <submittedName>
        <fullName evidence="5">Calcium-binding protein</fullName>
    </submittedName>
</protein>
<feature type="domain" description="EF-hand" evidence="4">
    <location>
        <begin position="212"/>
        <end position="247"/>
    </location>
</feature>
<dbReference type="CDD" id="cd00051">
    <property type="entry name" value="EFh"/>
    <property type="match status" value="1"/>
</dbReference>
<sequence length="251" mass="29094">SFTIYCETVFNRHSKCQYRTRNGKRCYVDFTKWIGMAMASSALTKCDEWFNCPACQNLLFSLISKSRINTQLESVVHVYASRFCDQSVLTVWFFINNTMSMNRDQVKRLLTKFHQIDQSGDGVLSLDEVREITARSGLPPNQAEEFMRLFDLNGDNRVTLQEYISALGLDPPPPVDLKTWRNAFNSIDKDSSGYLSKQEVRQLLQQLNYNRCTDRQIEQWMNSVDKDGDGMISFAEFSTFMEMSIQPNPYN</sequence>
<evidence type="ECO:0000313" key="5">
    <source>
        <dbReference type="EMBL" id="TPP65603.1"/>
    </source>
</evidence>
<dbReference type="OrthoDB" id="26525at2759"/>
<dbReference type="SUPFAM" id="SSF47473">
    <property type="entry name" value="EF-hand"/>
    <property type="match status" value="1"/>
</dbReference>
<keyword evidence="3" id="KW-0106">Calcium</keyword>
<dbReference type="GO" id="GO:0005509">
    <property type="term" value="F:calcium ion binding"/>
    <property type="evidence" value="ECO:0007669"/>
    <property type="project" value="InterPro"/>
</dbReference>
<dbReference type="EMBL" id="SUNJ01002945">
    <property type="protein sequence ID" value="TPP65603.1"/>
    <property type="molecule type" value="Genomic_DNA"/>
</dbReference>
<keyword evidence="6" id="KW-1185">Reference proteome</keyword>
<dbReference type="Gene3D" id="1.10.238.10">
    <property type="entry name" value="EF-hand"/>
    <property type="match status" value="2"/>
</dbReference>
<feature type="domain" description="EF-hand" evidence="4">
    <location>
        <begin position="175"/>
        <end position="210"/>
    </location>
</feature>
<comment type="caution">
    <text evidence="5">The sequence shown here is derived from an EMBL/GenBank/DDBJ whole genome shotgun (WGS) entry which is preliminary data.</text>
</comment>
<feature type="non-terminal residue" evidence="5">
    <location>
        <position position="1"/>
    </location>
</feature>
<reference evidence="5 6" key="1">
    <citation type="submission" date="2019-04" db="EMBL/GenBank/DDBJ databases">
        <title>Annotation for the trematode Fasciola gigantica.</title>
        <authorList>
            <person name="Choi Y.-J."/>
        </authorList>
    </citation>
    <scope>NUCLEOTIDE SEQUENCE [LARGE SCALE GENOMIC DNA]</scope>
    <source>
        <strain evidence="5">Uganda_cow_1</strain>
    </source>
</reference>
<dbReference type="InterPro" id="IPR002048">
    <property type="entry name" value="EF_hand_dom"/>
</dbReference>
<dbReference type="Proteomes" id="UP000316759">
    <property type="component" value="Unassembled WGS sequence"/>
</dbReference>
<dbReference type="STRING" id="46835.A0A504YVZ9"/>
<evidence type="ECO:0000256" key="3">
    <source>
        <dbReference type="ARBA" id="ARBA00022837"/>
    </source>
</evidence>
<organism evidence="5 6">
    <name type="scientific">Fasciola gigantica</name>
    <name type="common">Giant liver fluke</name>
    <dbReference type="NCBI Taxonomy" id="46835"/>
    <lineage>
        <taxon>Eukaryota</taxon>
        <taxon>Metazoa</taxon>
        <taxon>Spiralia</taxon>
        <taxon>Lophotrochozoa</taxon>
        <taxon>Platyhelminthes</taxon>
        <taxon>Trematoda</taxon>
        <taxon>Digenea</taxon>
        <taxon>Plagiorchiida</taxon>
        <taxon>Echinostomata</taxon>
        <taxon>Echinostomatoidea</taxon>
        <taxon>Fasciolidae</taxon>
        <taxon>Fasciola</taxon>
    </lineage>
</organism>
<gene>
    <name evidence="5" type="ORF">FGIG_09958</name>
</gene>
<feature type="domain" description="EF-hand" evidence="4">
    <location>
        <begin position="138"/>
        <end position="173"/>
    </location>
</feature>
<evidence type="ECO:0000256" key="2">
    <source>
        <dbReference type="ARBA" id="ARBA00022737"/>
    </source>
</evidence>